<feature type="region of interest" description="Disordered" evidence="2">
    <location>
        <begin position="1"/>
        <end position="46"/>
    </location>
</feature>
<name>A0A540VUQ6_9GAMM</name>
<proteinExistence type="inferred from homology"/>
<comment type="similarity">
    <text evidence="1">Belongs to the bactofilin family.</text>
</comment>
<evidence type="ECO:0000313" key="4">
    <source>
        <dbReference type="Proteomes" id="UP000315400"/>
    </source>
</evidence>
<organism evidence="3 4">
    <name type="scientific">Spiribacter salinus</name>
    <dbReference type="NCBI Taxonomy" id="1335746"/>
    <lineage>
        <taxon>Bacteria</taxon>
        <taxon>Pseudomonadati</taxon>
        <taxon>Pseudomonadota</taxon>
        <taxon>Gammaproteobacteria</taxon>
        <taxon>Chromatiales</taxon>
        <taxon>Ectothiorhodospiraceae</taxon>
        <taxon>Spiribacter</taxon>
    </lineage>
</organism>
<dbReference type="AlphaFoldDB" id="A0A540VUQ6"/>
<evidence type="ECO:0000256" key="1">
    <source>
        <dbReference type="ARBA" id="ARBA00044755"/>
    </source>
</evidence>
<protein>
    <submittedName>
        <fullName evidence="3">Polymer-forming cytoskeletal protein</fullName>
    </submittedName>
</protein>
<sequence length="159" mass="16596">MSTKTVNRRPLMGRFRGRSSAPEEALPAQPGPRAPDQLLSPERSSVVSEGARIRGDIASPGTVHINGTLEGNVRAEKVVIGRHGMLTGNCRAQDVAIAGDMTGELLCVELRVFETGGIDGTINCGRISVNGGARIDAVTQTNGQDDLPEIPLIQGAAAS</sequence>
<gene>
    <name evidence="3" type="ORF">FKY71_03360</name>
</gene>
<evidence type="ECO:0000313" key="3">
    <source>
        <dbReference type="EMBL" id="TQF00482.1"/>
    </source>
</evidence>
<dbReference type="PANTHER" id="PTHR35024">
    <property type="entry name" value="HYPOTHETICAL CYTOSOLIC PROTEIN"/>
    <property type="match status" value="1"/>
</dbReference>
<dbReference type="PANTHER" id="PTHR35024:SF4">
    <property type="entry name" value="POLYMER-FORMING CYTOSKELETAL PROTEIN"/>
    <property type="match status" value="1"/>
</dbReference>
<reference evidence="3 4" key="1">
    <citation type="submission" date="2019-06" db="EMBL/GenBank/DDBJ databases">
        <title>Metagenome assembled Genome of Spiribacter salinus SL48-SHIP from the microbial mat of Salt Lake 48 (Novosibirsk region, Russia).</title>
        <authorList>
            <person name="Shipova A."/>
            <person name="Rozanov A.S."/>
            <person name="Bryanskaya A.V."/>
            <person name="Peltek S.E."/>
        </authorList>
    </citation>
    <scope>NUCLEOTIDE SEQUENCE [LARGE SCALE GENOMIC DNA]</scope>
    <source>
        <strain evidence="3">SL48-SHIP-2</strain>
    </source>
</reference>
<comment type="caution">
    <text evidence="3">The sequence shown here is derived from an EMBL/GenBank/DDBJ whole genome shotgun (WGS) entry which is preliminary data.</text>
</comment>
<dbReference type="EMBL" id="VIFK01000012">
    <property type="protein sequence ID" value="TQF00482.1"/>
    <property type="molecule type" value="Genomic_DNA"/>
</dbReference>
<accession>A0A540VUQ6</accession>
<dbReference type="InterPro" id="IPR007607">
    <property type="entry name" value="BacA/B"/>
</dbReference>
<evidence type="ECO:0000256" key="2">
    <source>
        <dbReference type="SAM" id="MobiDB-lite"/>
    </source>
</evidence>
<dbReference type="Pfam" id="PF04519">
    <property type="entry name" value="Bactofilin"/>
    <property type="match status" value="1"/>
</dbReference>
<dbReference type="Proteomes" id="UP000315400">
    <property type="component" value="Unassembled WGS sequence"/>
</dbReference>